<accession>A0A1H3NDL9</accession>
<sequence>MLNQPILAQMRYLVSNTKKQIDMNKILLSSLFIFFMGQHLIAQQNQFPSQIWHQGKIITNAGQVFQGNIKYDLDNNLVQMQDQNLETFGASNVSQFEIFDEIYGGIRVFYALPYALATDYETPVFFEILTQGDDIALLCREYIATDNRGVGMYGSMMMNPMWGPQMMGAHRLAFNYYFFKDGKIQKYSQKKKELFDFFGNRADEVELFMRKNRLSHDKRGDLLRITAYYNQLN</sequence>
<protein>
    <recommendedName>
        <fullName evidence="3">DUF4105 domain-containing protein</fullName>
    </recommendedName>
</protein>
<evidence type="ECO:0008006" key="3">
    <source>
        <dbReference type="Google" id="ProtNLM"/>
    </source>
</evidence>
<evidence type="ECO:0000313" key="2">
    <source>
        <dbReference type="Proteomes" id="UP000199663"/>
    </source>
</evidence>
<dbReference type="Proteomes" id="UP000199663">
    <property type="component" value="Unassembled WGS sequence"/>
</dbReference>
<organism evidence="1 2">
    <name type="scientific">Rhodonellum ikkaensis</name>
    <dbReference type="NCBI Taxonomy" id="336829"/>
    <lineage>
        <taxon>Bacteria</taxon>
        <taxon>Pseudomonadati</taxon>
        <taxon>Bacteroidota</taxon>
        <taxon>Cytophagia</taxon>
        <taxon>Cytophagales</taxon>
        <taxon>Cytophagaceae</taxon>
        <taxon>Rhodonellum</taxon>
    </lineage>
</organism>
<gene>
    <name evidence="1" type="ORF">SAMN05444412_103194</name>
</gene>
<name>A0A1H3NDL9_9BACT</name>
<keyword evidence="2" id="KW-1185">Reference proteome</keyword>
<reference evidence="1 2" key="1">
    <citation type="submission" date="2016-10" db="EMBL/GenBank/DDBJ databases">
        <authorList>
            <person name="Varghese N."/>
            <person name="Submissions S."/>
        </authorList>
    </citation>
    <scope>NUCLEOTIDE SEQUENCE [LARGE SCALE GENOMIC DNA]</scope>
    <source>
        <strain evidence="1 2">DSM 17997</strain>
    </source>
</reference>
<dbReference type="EMBL" id="FNQC01000003">
    <property type="protein sequence ID" value="SDY86545.1"/>
    <property type="molecule type" value="Genomic_DNA"/>
</dbReference>
<proteinExistence type="predicted"/>
<comment type="caution">
    <text evidence="1">The sequence shown here is derived from an EMBL/GenBank/DDBJ whole genome shotgun (WGS) entry which is preliminary data.</text>
</comment>
<evidence type="ECO:0000313" key="1">
    <source>
        <dbReference type="EMBL" id="SDY86545.1"/>
    </source>
</evidence>